<dbReference type="STRING" id="378806.STAUR_0356"/>
<feature type="transmembrane region" description="Helical" evidence="2">
    <location>
        <begin position="171"/>
        <end position="190"/>
    </location>
</feature>
<dbReference type="Proteomes" id="UP000001351">
    <property type="component" value="Chromosome"/>
</dbReference>
<dbReference type="InterPro" id="IPR016035">
    <property type="entry name" value="Acyl_Trfase/lysoPLipase"/>
</dbReference>
<dbReference type="OrthoDB" id="9813090at2"/>
<feature type="transmembrane region" description="Helical" evidence="2">
    <location>
        <begin position="211"/>
        <end position="233"/>
    </location>
</feature>
<evidence type="ECO:0008006" key="5">
    <source>
        <dbReference type="Google" id="ProtNLM"/>
    </source>
</evidence>
<evidence type="ECO:0000256" key="1">
    <source>
        <dbReference type="SAM" id="MobiDB-lite"/>
    </source>
</evidence>
<proteinExistence type="predicted"/>
<feature type="transmembrane region" description="Helical" evidence="2">
    <location>
        <begin position="141"/>
        <end position="159"/>
    </location>
</feature>
<accession>E3FQ55</accession>
<organism evidence="3 4">
    <name type="scientific">Stigmatella aurantiaca (strain DW4/3-1)</name>
    <dbReference type="NCBI Taxonomy" id="378806"/>
    <lineage>
        <taxon>Bacteria</taxon>
        <taxon>Pseudomonadati</taxon>
        <taxon>Myxococcota</taxon>
        <taxon>Myxococcia</taxon>
        <taxon>Myxococcales</taxon>
        <taxon>Cystobacterineae</taxon>
        <taxon>Archangiaceae</taxon>
        <taxon>Stigmatella</taxon>
    </lineage>
</organism>
<sequence length="256" mass="27352">MLGLPAPAGETEPGTEAKPSPEQGLVGLALSGGGIRSSTFSLVLPSGRAVLPDAMTVFEKVDYLSTVSGGGYTGALLSSLLGAPGTERAPFPLQKTLGQEESPLRQHLRNGSNYLSPGGLLDPLRLPFQVIRGLLLNTLRVLPWILLAVCVTEFLYKLSHYLPKTATLQEFLTGGVLLLPAALLLFAIFSRRLHPLLGWKERNRLELGASALFGLVLFAALHAPLTSVVVWAIEVPWRMDDSLASVLGELGTALLR</sequence>
<keyword evidence="2" id="KW-1133">Transmembrane helix</keyword>
<dbReference type="RefSeq" id="WP_013374111.1">
    <property type="nucleotide sequence ID" value="NC_014623.1"/>
</dbReference>
<dbReference type="AlphaFoldDB" id="E3FQ55"/>
<reference evidence="3 4" key="1">
    <citation type="journal article" date="2011" name="Mol. Biol. Evol.">
        <title>Comparative genomic analysis of fruiting body formation in Myxococcales.</title>
        <authorList>
            <person name="Huntley S."/>
            <person name="Hamann N."/>
            <person name="Wegener-Feldbrugge S."/>
            <person name="Treuner-Lange A."/>
            <person name="Kube M."/>
            <person name="Reinhardt R."/>
            <person name="Klages S."/>
            <person name="Muller R."/>
            <person name="Ronning C.M."/>
            <person name="Nierman W.C."/>
            <person name="Sogaard-Andersen L."/>
        </authorList>
    </citation>
    <scope>NUCLEOTIDE SEQUENCE [LARGE SCALE GENOMIC DNA]</scope>
    <source>
        <strain evidence="3 4">DW4/3-1</strain>
    </source>
</reference>
<name>E3FQ55_STIAD</name>
<dbReference type="KEGG" id="sur:STAUR_0356"/>
<keyword evidence="2" id="KW-0812">Transmembrane</keyword>
<dbReference type="Gene3D" id="3.40.1090.10">
    <property type="entry name" value="Cytosolic phospholipase A2 catalytic domain"/>
    <property type="match status" value="1"/>
</dbReference>
<feature type="region of interest" description="Disordered" evidence="1">
    <location>
        <begin position="1"/>
        <end position="24"/>
    </location>
</feature>
<evidence type="ECO:0000256" key="2">
    <source>
        <dbReference type="SAM" id="Phobius"/>
    </source>
</evidence>
<dbReference type="HOGENOM" id="CLU_1085474_0_0_7"/>
<keyword evidence="4" id="KW-1185">Reference proteome</keyword>
<dbReference type="EMBL" id="CP002271">
    <property type="protein sequence ID" value="ADO68165.1"/>
    <property type="molecule type" value="Genomic_DNA"/>
</dbReference>
<evidence type="ECO:0000313" key="3">
    <source>
        <dbReference type="EMBL" id="ADO68165.1"/>
    </source>
</evidence>
<protein>
    <recommendedName>
        <fullName evidence="5">PNPLA domain-containing protein</fullName>
    </recommendedName>
</protein>
<dbReference type="SUPFAM" id="SSF52151">
    <property type="entry name" value="FabD/lysophospholipase-like"/>
    <property type="match status" value="1"/>
</dbReference>
<gene>
    <name evidence="3" type="ordered locus">STAUR_0356</name>
</gene>
<keyword evidence="2" id="KW-0472">Membrane</keyword>
<evidence type="ECO:0000313" key="4">
    <source>
        <dbReference type="Proteomes" id="UP000001351"/>
    </source>
</evidence>
<dbReference type="eggNOG" id="COG1752">
    <property type="taxonomic scope" value="Bacteria"/>
</dbReference>